<feature type="region of interest" description="Disordered" evidence="5">
    <location>
        <begin position="284"/>
        <end position="305"/>
    </location>
</feature>
<dbReference type="InterPro" id="IPR001876">
    <property type="entry name" value="Znf_RanBP2"/>
</dbReference>
<dbReference type="AlphaFoldDB" id="A0A1Y2C786"/>
<evidence type="ECO:0000313" key="8">
    <source>
        <dbReference type="Proteomes" id="UP000193642"/>
    </source>
</evidence>
<dbReference type="PANTHER" id="PTHR23111">
    <property type="entry name" value="ZINC FINGER PROTEIN"/>
    <property type="match status" value="1"/>
</dbReference>
<evidence type="ECO:0000256" key="3">
    <source>
        <dbReference type="ARBA" id="ARBA00022833"/>
    </source>
</evidence>
<feature type="domain" description="RanBP2-type" evidence="6">
    <location>
        <begin position="400"/>
        <end position="429"/>
    </location>
</feature>
<comment type="caution">
    <text evidence="7">The sequence shown here is derived from an EMBL/GenBank/DDBJ whole genome shotgun (WGS) entry which is preliminary data.</text>
</comment>
<proteinExistence type="predicted"/>
<accession>A0A1Y2C786</accession>
<dbReference type="Gene3D" id="4.10.1060.10">
    <property type="entry name" value="Zinc finger, RanBP2-type"/>
    <property type="match status" value="3"/>
</dbReference>
<feature type="compositionally biased region" description="Pro residues" evidence="5">
    <location>
        <begin position="289"/>
        <end position="298"/>
    </location>
</feature>
<dbReference type="InterPro" id="IPR036443">
    <property type="entry name" value="Znf_RanBP2_sf"/>
</dbReference>
<feature type="region of interest" description="Disordered" evidence="5">
    <location>
        <begin position="1"/>
        <end position="51"/>
    </location>
</feature>
<keyword evidence="2 4" id="KW-0863">Zinc-finger</keyword>
<feature type="domain" description="RanBP2-type" evidence="6">
    <location>
        <begin position="534"/>
        <end position="563"/>
    </location>
</feature>
<evidence type="ECO:0000256" key="5">
    <source>
        <dbReference type="SAM" id="MobiDB-lite"/>
    </source>
</evidence>
<dbReference type="Proteomes" id="UP000193642">
    <property type="component" value="Unassembled WGS sequence"/>
</dbReference>
<dbReference type="OrthoDB" id="2149299at2759"/>
<gene>
    <name evidence="7" type="ORF">BCR33DRAFT_279320</name>
</gene>
<organism evidence="7 8">
    <name type="scientific">Rhizoclosmatium globosum</name>
    <dbReference type="NCBI Taxonomy" id="329046"/>
    <lineage>
        <taxon>Eukaryota</taxon>
        <taxon>Fungi</taxon>
        <taxon>Fungi incertae sedis</taxon>
        <taxon>Chytridiomycota</taxon>
        <taxon>Chytridiomycota incertae sedis</taxon>
        <taxon>Chytridiomycetes</taxon>
        <taxon>Chytridiales</taxon>
        <taxon>Chytriomycetaceae</taxon>
        <taxon>Rhizoclosmatium</taxon>
    </lineage>
</organism>
<protein>
    <recommendedName>
        <fullName evidence="6">RanBP2-type domain-containing protein</fullName>
    </recommendedName>
</protein>
<evidence type="ECO:0000259" key="6">
    <source>
        <dbReference type="PROSITE" id="PS50199"/>
    </source>
</evidence>
<dbReference type="PROSITE" id="PS01358">
    <property type="entry name" value="ZF_RANBP2_1"/>
    <property type="match status" value="2"/>
</dbReference>
<name>A0A1Y2C786_9FUNG</name>
<evidence type="ECO:0000313" key="7">
    <source>
        <dbReference type="EMBL" id="ORY42757.1"/>
    </source>
</evidence>
<dbReference type="Pfam" id="PF00641">
    <property type="entry name" value="Zn_ribbon_RanBP"/>
    <property type="match status" value="2"/>
</dbReference>
<feature type="region of interest" description="Disordered" evidence="5">
    <location>
        <begin position="222"/>
        <end position="242"/>
    </location>
</feature>
<reference evidence="7 8" key="1">
    <citation type="submission" date="2016-07" db="EMBL/GenBank/DDBJ databases">
        <title>Pervasive Adenine N6-methylation of Active Genes in Fungi.</title>
        <authorList>
            <consortium name="DOE Joint Genome Institute"/>
            <person name="Mondo S.J."/>
            <person name="Dannebaum R.O."/>
            <person name="Kuo R.C."/>
            <person name="Labutti K."/>
            <person name="Haridas S."/>
            <person name="Kuo A."/>
            <person name="Salamov A."/>
            <person name="Ahrendt S.R."/>
            <person name="Lipzen A."/>
            <person name="Sullivan W."/>
            <person name="Andreopoulos W.B."/>
            <person name="Clum A."/>
            <person name="Lindquist E."/>
            <person name="Daum C."/>
            <person name="Ramamoorthy G.K."/>
            <person name="Gryganskyi A."/>
            <person name="Culley D."/>
            <person name="Magnuson J.K."/>
            <person name="James T.Y."/>
            <person name="O'Malley M.A."/>
            <person name="Stajich J.E."/>
            <person name="Spatafora J.W."/>
            <person name="Visel A."/>
            <person name="Grigoriev I.V."/>
        </authorList>
    </citation>
    <scope>NUCLEOTIDE SEQUENCE [LARGE SCALE GENOMIC DNA]</scope>
    <source>
        <strain evidence="7 8">JEL800</strain>
    </source>
</reference>
<evidence type="ECO:0000256" key="4">
    <source>
        <dbReference type="PROSITE-ProRule" id="PRU00322"/>
    </source>
</evidence>
<dbReference type="PANTHER" id="PTHR23111:SF40">
    <property type="entry name" value="RNA-BINDING PROTEIN INVOLVED IN HETEROCHROMATIN ASSEMBLY-RELATED"/>
    <property type="match status" value="1"/>
</dbReference>
<dbReference type="GO" id="GO:0008270">
    <property type="term" value="F:zinc ion binding"/>
    <property type="evidence" value="ECO:0007669"/>
    <property type="project" value="UniProtKB-KW"/>
</dbReference>
<feature type="domain" description="RanBP2-type" evidence="6">
    <location>
        <begin position="568"/>
        <end position="596"/>
    </location>
</feature>
<dbReference type="PROSITE" id="PS50199">
    <property type="entry name" value="ZF_RANBP2_2"/>
    <property type="match status" value="3"/>
</dbReference>
<dbReference type="STRING" id="329046.A0A1Y2C786"/>
<keyword evidence="3" id="KW-0862">Zinc</keyword>
<feature type="compositionally biased region" description="Basic and acidic residues" evidence="5">
    <location>
        <begin position="232"/>
        <end position="242"/>
    </location>
</feature>
<dbReference type="GO" id="GO:0003729">
    <property type="term" value="F:mRNA binding"/>
    <property type="evidence" value="ECO:0007669"/>
    <property type="project" value="TreeGrafter"/>
</dbReference>
<keyword evidence="8" id="KW-1185">Reference proteome</keyword>
<dbReference type="EMBL" id="MCGO01000027">
    <property type="protein sequence ID" value="ORY42757.1"/>
    <property type="molecule type" value="Genomic_DNA"/>
</dbReference>
<sequence>MDTAGDVGAKRHRYDDEEGPARTANAGKKRRGNTYGLIDDDDDAGVVTGGSDSASKLILESLEESVPPPTVTSSFGSSFAFGDGFDEPDVPPPTVIVHHIPKTPVASNSTIRDVKAAIASTAKPKSALVNARISELKGHANTTTPVKPSVSESTNSKTSVSGFPVISSVPELGATPSAPKPKVSSASIKVSLEKPVQVHTVVPPAFGINNVKIPSPEKPAFGFGVKSTPAPKEAEKAKEAEKPVKEAVAVPAKPAFSFGVTPSIPTTTPSTPAPIVAPKKSILKEKSPEPSPSLPKPASPTKTVSFGINTKEPSTTAGDVWEQVLSLPKSQLPKFEFGVYVATDSDVSFYLNKSEFMDVSGDGKKYDWTTVDANGSVRAASPVKASVTVPAPAPVKAASSTAKWECGSCMVLNDADKSQCVCCETPKPGSEAVKPAAATSLFSAAPPAPVSSTSGFSFGGAPAATASGSGGFSFGTSTEKSVTDKPAETASMPGGFNFGGASSAPSTGGFSFGGITPATTKGGFSFGNTAATAAPKDWMCETCFVSNADEKMECTACGKAKPGTKKASTGDWVCDCLVHNAATASKCVACDAAKPGEGAAKGGFGGFGGFTGGYGGLGGGFTFGAK</sequence>
<evidence type="ECO:0000256" key="2">
    <source>
        <dbReference type="ARBA" id="ARBA00022771"/>
    </source>
</evidence>
<evidence type="ECO:0000256" key="1">
    <source>
        <dbReference type="ARBA" id="ARBA00022723"/>
    </source>
</evidence>
<dbReference type="SMART" id="SM00547">
    <property type="entry name" value="ZnF_RBZ"/>
    <property type="match status" value="3"/>
</dbReference>
<keyword evidence="1" id="KW-0479">Metal-binding</keyword>
<feature type="region of interest" description="Disordered" evidence="5">
    <location>
        <begin position="139"/>
        <end position="160"/>
    </location>
</feature>
<dbReference type="SUPFAM" id="SSF90209">
    <property type="entry name" value="Ran binding protein zinc finger-like"/>
    <property type="match status" value="2"/>
</dbReference>
<feature type="compositionally biased region" description="Polar residues" evidence="5">
    <location>
        <begin position="140"/>
        <end position="160"/>
    </location>
</feature>